<dbReference type="RefSeq" id="WP_093785131.1">
    <property type="nucleotide sequence ID" value="NZ_FNIE01000006.1"/>
</dbReference>
<dbReference type="PANTHER" id="PTHR39441:SF1">
    <property type="entry name" value="DUF2252 DOMAIN-CONTAINING PROTEIN"/>
    <property type="match status" value="1"/>
</dbReference>
<keyword evidence="3" id="KW-1185">Reference proteome</keyword>
<dbReference type="AlphaFoldDB" id="A0A1H0FP92"/>
<dbReference type="Pfam" id="PF10009">
    <property type="entry name" value="DUF2252"/>
    <property type="match status" value="1"/>
</dbReference>
<name>A0A1H0FP92_9ACTN</name>
<dbReference type="OrthoDB" id="1491115at2"/>
<dbReference type="STRING" id="310781.SAMN05216259_106376"/>
<sequence>MTTQAPSRTPQERAALGRAARAVAPRSSHAEYAPGPGRRDPVDLLEEQSASRVPELVPIRYGRMTESPFRFYRGAAALMAADLADTPRTGVTAQLCGDAHMLNFRLLASPERRMMFDINDFDETLPGPWEWDVKRLATSLVIAGRANGWDTKERAAVVRATVRSYREQMRQYAGMGNLAVWYARFDEEWVRQRFAPRVSARARGRWQREVDKARGRDTLQAFGKLTEVVGGERRIAADPPLIVPLQDLLPDVERGDLEEGIRLLLDRYARTLPSDRRFLLRQYRVVDMARKVVGVGSVGTRCWIVLLLGRDDQDPLLLQAKEADTSVLAAHLGGGDHATEGERVVSGQRLMQATSDIFLGWERADGIDGKRRDFYVRQLRDWKGIPQPEVMVPAGMRAFGELCGATLARAHARSGDRVAIAAYLGGGEVFDRAVSAFAEAYADQNERDFAALREAVRSGRVLAASA</sequence>
<protein>
    <submittedName>
        <fullName evidence="2">Uncharacterized conserved protein, DUF2252 family</fullName>
    </submittedName>
</protein>
<accession>A0A1H0FP92</accession>
<dbReference type="PANTHER" id="PTHR39441">
    <property type="entry name" value="DUF2252 DOMAIN-CONTAINING PROTEIN"/>
    <property type="match status" value="1"/>
</dbReference>
<proteinExistence type="predicted"/>
<evidence type="ECO:0000313" key="3">
    <source>
        <dbReference type="Proteomes" id="UP000199341"/>
    </source>
</evidence>
<organism evidence="2 3">
    <name type="scientific">Actinacidiphila guanduensis</name>
    <dbReference type="NCBI Taxonomy" id="310781"/>
    <lineage>
        <taxon>Bacteria</taxon>
        <taxon>Bacillati</taxon>
        <taxon>Actinomycetota</taxon>
        <taxon>Actinomycetes</taxon>
        <taxon>Kitasatosporales</taxon>
        <taxon>Streptomycetaceae</taxon>
        <taxon>Actinacidiphila</taxon>
    </lineage>
</organism>
<dbReference type="InterPro" id="IPR018721">
    <property type="entry name" value="DUF2252"/>
</dbReference>
<feature type="region of interest" description="Disordered" evidence="1">
    <location>
        <begin position="1"/>
        <end position="41"/>
    </location>
</feature>
<evidence type="ECO:0000256" key="1">
    <source>
        <dbReference type="SAM" id="MobiDB-lite"/>
    </source>
</evidence>
<feature type="compositionally biased region" description="Low complexity" evidence="1">
    <location>
        <begin position="13"/>
        <end position="26"/>
    </location>
</feature>
<gene>
    <name evidence="2" type="ORF">SAMN05216259_106376</name>
</gene>
<dbReference type="Proteomes" id="UP000199341">
    <property type="component" value="Unassembled WGS sequence"/>
</dbReference>
<reference evidence="2 3" key="1">
    <citation type="submission" date="2016-10" db="EMBL/GenBank/DDBJ databases">
        <authorList>
            <person name="de Groot N.N."/>
        </authorList>
    </citation>
    <scope>NUCLEOTIDE SEQUENCE [LARGE SCALE GENOMIC DNA]</scope>
    <source>
        <strain evidence="2 3">CGMCC 4.2022</strain>
    </source>
</reference>
<evidence type="ECO:0000313" key="2">
    <source>
        <dbReference type="EMBL" id="SDN96508.1"/>
    </source>
</evidence>
<dbReference type="EMBL" id="FNIE01000006">
    <property type="protein sequence ID" value="SDN96508.1"/>
    <property type="molecule type" value="Genomic_DNA"/>
</dbReference>